<comment type="caution">
    <text evidence="1">The sequence shown here is derived from an EMBL/GenBank/DDBJ whole genome shotgun (WGS) entry which is preliminary data.</text>
</comment>
<dbReference type="Proteomes" id="UP000605805">
    <property type="component" value="Unassembled WGS sequence"/>
</dbReference>
<accession>A0A832YTI8</accession>
<sequence length="125" mass="14051">MKPEGGEGSETQREKVDVKKLVAVIPPPAVLYGRQRQMQVSEKRIRLRYDPDTPADQAKISPQLAKELGITEYVEITVAGRKRFRFHAVIDDNVPYNCILVNPDLMRQNGVADNSICTVRRASST</sequence>
<reference evidence="1" key="1">
    <citation type="journal article" date="2020" name="ISME J.">
        <title>Gammaproteobacteria mediating utilization of methyl-, sulfur- and petroleum organic compounds in deep ocean hydrothermal plumes.</title>
        <authorList>
            <person name="Zhou Z."/>
            <person name="Liu Y."/>
            <person name="Pan J."/>
            <person name="Cron B.R."/>
            <person name="Toner B.M."/>
            <person name="Anantharaman K."/>
            <person name="Breier J.A."/>
            <person name="Dick G.J."/>
            <person name="Li M."/>
        </authorList>
    </citation>
    <scope>NUCLEOTIDE SEQUENCE</scope>
    <source>
        <strain evidence="1">SZUA-1435</strain>
    </source>
</reference>
<gene>
    <name evidence="1" type="ORF">EYH02_05545</name>
</gene>
<evidence type="ECO:0000313" key="1">
    <source>
        <dbReference type="EMBL" id="HIP57510.1"/>
    </source>
</evidence>
<dbReference type="EMBL" id="DQTV01000110">
    <property type="protein sequence ID" value="HIP57510.1"/>
    <property type="molecule type" value="Genomic_DNA"/>
</dbReference>
<protein>
    <submittedName>
        <fullName evidence="1">Uncharacterized protein</fullName>
    </submittedName>
</protein>
<proteinExistence type="predicted"/>
<dbReference type="AlphaFoldDB" id="A0A832YTI8"/>
<name>A0A832YTI8_9CREN</name>
<organism evidence="1 2">
    <name type="scientific">Ignisphaera aggregans</name>
    <dbReference type="NCBI Taxonomy" id="334771"/>
    <lineage>
        <taxon>Archaea</taxon>
        <taxon>Thermoproteota</taxon>
        <taxon>Thermoprotei</taxon>
        <taxon>Desulfurococcales</taxon>
        <taxon>Desulfurococcaceae</taxon>
        <taxon>Ignisphaera</taxon>
    </lineage>
</organism>
<evidence type="ECO:0000313" key="2">
    <source>
        <dbReference type="Proteomes" id="UP000605805"/>
    </source>
</evidence>